<dbReference type="GO" id="GO:0042054">
    <property type="term" value="F:histone methyltransferase activity"/>
    <property type="evidence" value="ECO:0007669"/>
    <property type="project" value="TreeGrafter"/>
</dbReference>
<gene>
    <name evidence="5" type="ORF">Ddye_022715</name>
</gene>
<name>A0AAD9WSM4_9ROSI</name>
<proteinExistence type="predicted"/>
<comment type="caution">
    <text evidence="5">The sequence shown here is derived from an EMBL/GenBank/DDBJ whole genome shotgun (WGS) entry which is preliminary data.</text>
</comment>
<accession>A0AAD9WSM4</accession>
<keyword evidence="2 3" id="KW-0539">Nucleus</keyword>
<evidence type="ECO:0000256" key="1">
    <source>
        <dbReference type="ARBA" id="ARBA00004584"/>
    </source>
</evidence>
<evidence type="ECO:0000313" key="5">
    <source>
        <dbReference type="EMBL" id="KAK2640952.1"/>
    </source>
</evidence>
<dbReference type="InterPro" id="IPR015947">
    <property type="entry name" value="PUA-like_sf"/>
</dbReference>
<evidence type="ECO:0000256" key="3">
    <source>
        <dbReference type="PROSITE-ProRule" id="PRU00358"/>
    </source>
</evidence>
<dbReference type="PROSITE" id="PS51015">
    <property type="entry name" value="YDG"/>
    <property type="match status" value="1"/>
</dbReference>
<dbReference type="EMBL" id="JANJYI010000007">
    <property type="protein sequence ID" value="KAK2640952.1"/>
    <property type="molecule type" value="Genomic_DNA"/>
</dbReference>
<dbReference type="SMART" id="SM00466">
    <property type="entry name" value="SRA"/>
    <property type="match status" value="1"/>
</dbReference>
<dbReference type="AlphaFoldDB" id="A0AAD9WSM4"/>
<comment type="subcellular location">
    <subcellularLocation>
        <location evidence="1">Chromosome</location>
        <location evidence="1">Centromere</location>
    </subcellularLocation>
    <subcellularLocation>
        <location evidence="3">Nucleus</location>
    </subcellularLocation>
</comment>
<dbReference type="Proteomes" id="UP001280121">
    <property type="component" value="Unassembled WGS sequence"/>
</dbReference>
<evidence type="ECO:0000256" key="2">
    <source>
        <dbReference type="ARBA" id="ARBA00023242"/>
    </source>
</evidence>
<dbReference type="Gene3D" id="2.30.280.10">
    <property type="entry name" value="SRA-YDG"/>
    <property type="match status" value="1"/>
</dbReference>
<protein>
    <recommendedName>
        <fullName evidence="4">YDG domain-containing protein</fullName>
    </recommendedName>
</protein>
<dbReference type="GO" id="GO:0003690">
    <property type="term" value="F:double-stranded DNA binding"/>
    <property type="evidence" value="ECO:0007669"/>
    <property type="project" value="TreeGrafter"/>
</dbReference>
<dbReference type="SUPFAM" id="SSF88697">
    <property type="entry name" value="PUA domain-like"/>
    <property type="match status" value="1"/>
</dbReference>
<dbReference type="InterPro" id="IPR051357">
    <property type="entry name" value="H3K9_HMTase_SUVAR3-9"/>
</dbReference>
<dbReference type="PANTHER" id="PTHR45660:SF46">
    <property type="entry name" value="HISTONE-LYSINE N-METHYLTRANSFERASE, H3 LYSINE-9 SPECIFIC SUVH6"/>
    <property type="match status" value="1"/>
</dbReference>
<feature type="domain" description="YDG" evidence="4">
    <location>
        <begin position="451"/>
        <end position="603"/>
    </location>
</feature>
<evidence type="ECO:0000259" key="4">
    <source>
        <dbReference type="PROSITE" id="PS51015"/>
    </source>
</evidence>
<dbReference type="InterPro" id="IPR003105">
    <property type="entry name" value="SRA_YDG"/>
</dbReference>
<dbReference type="GO" id="GO:0005634">
    <property type="term" value="C:nucleus"/>
    <property type="evidence" value="ECO:0007669"/>
    <property type="project" value="UniProtKB-SubCell"/>
</dbReference>
<dbReference type="InterPro" id="IPR036987">
    <property type="entry name" value="SRA-YDG_sf"/>
</dbReference>
<dbReference type="Pfam" id="PF02182">
    <property type="entry name" value="SAD_SRA"/>
    <property type="match status" value="1"/>
</dbReference>
<dbReference type="GO" id="GO:0000775">
    <property type="term" value="C:chromosome, centromeric region"/>
    <property type="evidence" value="ECO:0007669"/>
    <property type="project" value="UniProtKB-SubCell"/>
</dbReference>
<keyword evidence="6" id="KW-1185">Reference proteome</keyword>
<dbReference type="PANTHER" id="PTHR45660">
    <property type="entry name" value="HISTONE-LYSINE N-METHYLTRANSFERASE SETMAR"/>
    <property type="match status" value="1"/>
</dbReference>
<evidence type="ECO:0000313" key="6">
    <source>
        <dbReference type="Proteomes" id="UP001280121"/>
    </source>
</evidence>
<sequence>MISLNMHSNQQVDGFSRKPKRPKVYAIRTFPEGCVAHECIMDLKENFTENSEIIVVNSHHLNETHSSINGVSRKPKRPKVYAIRTFPEGCGAHECTMDLKEIFTENSAIMVVNSHHLNEKHLSINGVSRKPKRPRFSAVHTFLEGCGEQECRMDLKENITENSTVMVVNCHHLEEKHSSIGGVSRKPKHPKVHAIRTFPEGCGEQKCRKDLKENITENSVVIFNNSHHLEEKYSSIDGVSRKPKCLKVDAIHTFPKGCGEQEIKIDLKENITENSAVMVVDSHHSEEKHSSIDGVSRKRKLLKVAASCTFPEGCAEQESRMDSKENIMENSAVMVVNSRHLVDTINVRTSPPNIISTTTARKRPPNPPSRILKELPSMANNKPLQVTNDFSRHQVKYALHLYQEMLSKLLQENVQDCQVAVYNGSRSRVDMMAAKFLKKKLKWINTNQRLGDIPGVQVCDVFEWMAELNVIGLHHQYYNGIDYMKNDGKTLATSIVASGRYANIVESSDVLIYSGHGGNPGVITNQPRDQKLERGNLALKNSMDAKTPVRVIRGFKFSESSNKLTSTSCKKTRYVYDGLYLVHDYWQEKGRFDKLVFMFYLKRISGQPKLDWPKQLVHL</sequence>
<organism evidence="5 6">
    <name type="scientific">Dipteronia dyeriana</name>
    <dbReference type="NCBI Taxonomy" id="168575"/>
    <lineage>
        <taxon>Eukaryota</taxon>
        <taxon>Viridiplantae</taxon>
        <taxon>Streptophyta</taxon>
        <taxon>Embryophyta</taxon>
        <taxon>Tracheophyta</taxon>
        <taxon>Spermatophyta</taxon>
        <taxon>Magnoliopsida</taxon>
        <taxon>eudicotyledons</taxon>
        <taxon>Gunneridae</taxon>
        <taxon>Pentapetalae</taxon>
        <taxon>rosids</taxon>
        <taxon>malvids</taxon>
        <taxon>Sapindales</taxon>
        <taxon>Sapindaceae</taxon>
        <taxon>Hippocastanoideae</taxon>
        <taxon>Acereae</taxon>
        <taxon>Dipteronia</taxon>
    </lineage>
</organism>
<reference evidence="5" key="1">
    <citation type="journal article" date="2023" name="Plant J.">
        <title>Genome sequences and population genomics provide insights into the demographic history, inbreeding, and mutation load of two 'living fossil' tree species of Dipteronia.</title>
        <authorList>
            <person name="Feng Y."/>
            <person name="Comes H.P."/>
            <person name="Chen J."/>
            <person name="Zhu S."/>
            <person name="Lu R."/>
            <person name="Zhang X."/>
            <person name="Li P."/>
            <person name="Qiu J."/>
            <person name="Olsen K.M."/>
            <person name="Qiu Y."/>
        </authorList>
    </citation>
    <scope>NUCLEOTIDE SEQUENCE</scope>
    <source>
        <strain evidence="5">KIB01</strain>
    </source>
</reference>